<dbReference type="EMBL" id="BNED01000003">
    <property type="protein sequence ID" value="GHI74754.1"/>
    <property type="molecule type" value="Genomic_DNA"/>
</dbReference>
<feature type="region of interest" description="Disordered" evidence="1">
    <location>
        <begin position="62"/>
        <end position="122"/>
    </location>
</feature>
<keyword evidence="3" id="KW-1185">Reference proteome</keyword>
<protein>
    <recommendedName>
        <fullName evidence="4">Transcriptional regulator</fullName>
    </recommendedName>
</protein>
<feature type="region of interest" description="Disordered" evidence="1">
    <location>
        <begin position="1"/>
        <end position="36"/>
    </location>
</feature>
<sequence>MAGTSTTEFPPTPDVLRKRSQRGADEIWEGRPKWRHPEILQAAQKGAEFERCALDMNAANLSTFKSGSDRPAPRDHQRRPRSEEVRRPPHHLDSPAGREALAGQGVTARTVRSWMRGKATPSPASRERIDAAYWWRRRENLIRSRWLVRHPDNNGRGSRMEIYPVDQSHVDAKYARPLSDRSITVRYIWPDLVSAWAARDEAMVDEIWDDVITDLDSDYAAYAYVSSVGIGA</sequence>
<evidence type="ECO:0000256" key="1">
    <source>
        <dbReference type="SAM" id="MobiDB-lite"/>
    </source>
</evidence>
<comment type="caution">
    <text evidence="2">The sequence shown here is derived from an EMBL/GenBank/DDBJ whole genome shotgun (WGS) entry which is preliminary data.</text>
</comment>
<accession>A0ABQ3T311</accession>
<reference evidence="3" key="1">
    <citation type="submission" date="2023-07" db="EMBL/GenBank/DDBJ databases">
        <title>Whole genome shotgun sequence of Streptomyces spororaveus NBRC 15456.</title>
        <authorList>
            <person name="Komaki H."/>
            <person name="Tamura T."/>
        </authorList>
    </citation>
    <scope>NUCLEOTIDE SEQUENCE [LARGE SCALE GENOMIC DNA]</scope>
    <source>
        <strain evidence="3">NBRC 15456</strain>
    </source>
</reference>
<proteinExistence type="predicted"/>
<gene>
    <name evidence="2" type="ORF">Sspor_03150</name>
</gene>
<dbReference type="Proteomes" id="UP000608522">
    <property type="component" value="Unassembled WGS sequence"/>
</dbReference>
<feature type="compositionally biased region" description="Basic and acidic residues" evidence="1">
    <location>
        <begin position="67"/>
        <end position="93"/>
    </location>
</feature>
<organism evidence="2 3">
    <name type="scientific">Streptomyces spororaveus</name>
    <dbReference type="NCBI Taxonomy" id="284039"/>
    <lineage>
        <taxon>Bacteria</taxon>
        <taxon>Bacillati</taxon>
        <taxon>Actinomycetota</taxon>
        <taxon>Actinomycetes</taxon>
        <taxon>Kitasatosporales</taxon>
        <taxon>Streptomycetaceae</taxon>
        <taxon>Streptomyces</taxon>
    </lineage>
</organism>
<evidence type="ECO:0008006" key="4">
    <source>
        <dbReference type="Google" id="ProtNLM"/>
    </source>
</evidence>
<name>A0ABQ3T311_9ACTN</name>
<evidence type="ECO:0000313" key="3">
    <source>
        <dbReference type="Proteomes" id="UP000608522"/>
    </source>
</evidence>
<feature type="compositionally biased region" description="Basic and acidic residues" evidence="1">
    <location>
        <begin position="22"/>
        <end position="36"/>
    </location>
</feature>
<evidence type="ECO:0000313" key="2">
    <source>
        <dbReference type="EMBL" id="GHI74754.1"/>
    </source>
</evidence>